<reference evidence="2" key="1">
    <citation type="submission" date="2015-09" db="EMBL/GenBank/DDBJ databases">
        <authorList>
            <consortium name="Pathogen Informatics"/>
        </authorList>
    </citation>
    <scope>NUCLEOTIDE SEQUENCE [LARGE SCALE GENOMIC DNA]</scope>
    <source>
        <strain evidence="2">Lake Konstanz</strain>
    </source>
</reference>
<dbReference type="Proteomes" id="UP000051952">
    <property type="component" value="Unassembled WGS sequence"/>
</dbReference>
<gene>
    <name evidence="1" type="ORF">BSAL_51540</name>
</gene>
<name>A0A0S4IPH2_BODSA</name>
<evidence type="ECO:0000313" key="2">
    <source>
        <dbReference type="Proteomes" id="UP000051952"/>
    </source>
</evidence>
<accession>A0A0S4IPH2</accession>
<organism evidence="1 2">
    <name type="scientific">Bodo saltans</name>
    <name type="common">Flagellated protozoan</name>
    <dbReference type="NCBI Taxonomy" id="75058"/>
    <lineage>
        <taxon>Eukaryota</taxon>
        <taxon>Discoba</taxon>
        <taxon>Euglenozoa</taxon>
        <taxon>Kinetoplastea</taxon>
        <taxon>Metakinetoplastina</taxon>
        <taxon>Eubodonida</taxon>
        <taxon>Bodonidae</taxon>
        <taxon>Bodo</taxon>
    </lineage>
</organism>
<keyword evidence="2" id="KW-1185">Reference proteome</keyword>
<sequence length="399" mass="44374">MVVVLSTLMSNSFEEFSNIGDGFERDMAKFLYLTVQVFHGRPLRDLVDFTVGPLAVIGAAAQEILDANTTVDFNSLTLRIAGSLLANCDVRGDVQVEDSLKVDNVGDAWIEISPPNLSNADVVLHIPNVITLPIQCKEIDEPFPYQDIAKAMNSMLVESKRWRDPDPTKGRGEHTHPEKTYAEMTDDLDKVFAGAEVLLDRAAAAPNPNIARLQTTTPENGNSKDYGQALCDLDAPVIRILYVSRALTLSSTTMSWDHLNAIGPHCIMAEGIGEYSLNTLPLHLGTASPDAQYTTNRLHRVRKSIMLFESRQKAPTKVVDLAVTSAPLAANEKGFYRDRQCTTFSRKLSSHHSGGRVVAKERIQRNLTREEIERRERMSLVKDFDISRTTFFNGKEVGW</sequence>
<dbReference type="EMBL" id="CYKH01000064">
    <property type="protein sequence ID" value="CUE67992.1"/>
    <property type="molecule type" value="Genomic_DNA"/>
</dbReference>
<dbReference type="AlphaFoldDB" id="A0A0S4IPH2"/>
<protein>
    <submittedName>
        <fullName evidence="1">Uncharacterized protein</fullName>
    </submittedName>
</protein>
<dbReference type="VEuPathDB" id="TriTrypDB:BSAL_51540"/>
<evidence type="ECO:0000313" key="1">
    <source>
        <dbReference type="EMBL" id="CUE67992.1"/>
    </source>
</evidence>
<proteinExistence type="predicted"/>